<evidence type="ECO:0000256" key="10">
    <source>
        <dbReference type="SAM" id="MobiDB-lite"/>
    </source>
</evidence>
<evidence type="ECO:0000256" key="9">
    <source>
        <dbReference type="SAM" id="Coils"/>
    </source>
</evidence>
<dbReference type="GO" id="GO:0070026">
    <property type="term" value="F:nitric oxide binding"/>
    <property type="evidence" value="ECO:0007669"/>
    <property type="project" value="TreeGrafter"/>
</dbReference>
<evidence type="ECO:0000256" key="5">
    <source>
        <dbReference type="ARBA" id="ARBA00023134"/>
    </source>
</evidence>
<evidence type="ECO:0000256" key="1">
    <source>
        <dbReference type="ARBA" id="ARBA00004496"/>
    </source>
</evidence>
<comment type="caution">
    <text evidence="12">The sequence shown here is derived from an EMBL/GenBank/DDBJ whole genome shotgun (WGS) entry which is preliminary data.</text>
</comment>
<dbReference type="InterPro" id="IPR001054">
    <property type="entry name" value="A/G_cyclase"/>
</dbReference>
<feature type="domain" description="Guanylate cyclase" evidence="11">
    <location>
        <begin position="425"/>
        <end position="553"/>
    </location>
</feature>
<accession>A0AAN9TKN2</accession>
<dbReference type="InterPro" id="IPR018297">
    <property type="entry name" value="A/G_cyclase_CS"/>
</dbReference>
<dbReference type="PANTHER" id="PTHR45655:SF10">
    <property type="entry name" value="SOLUBLE GUANYLATE CYCLASE 88E"/>
    <property type="match status" value="1"/>
</dbReference>
<name>A0AAN9TKN2_9HEMI</name>
<reference evidence="12 13" key="1">
    <citation type="submission" date="2024-03" db="EMBL/GenBank/DDBJ databases">
        <title>Adaptation during the transition from Ophiocordyceps entomopathogen to insect associate is accompanied by gene loss and intensified selection.</title>
        <authorList>
            <person name="Ward C.M."/>
            <person name="Onetto C.A."/>
            <person name="Borneman A.R."/>
        </authorList>
    </citation>
    <scope>NUCLEOTIDE SEQUENCE [LARGE SCALE GENOMIC DNA]</scope>
    <source>
        <strain evidence="12">AWRI1</strain>
        <tissue evidence="12">Single Adult Female</tissue>
    </source>
</reference>
<dbReference type="GO" id="GO:0005525">
    <property type="term" value="F:GTP binding"/>
    <property type="evidence" value="ECO:0007669"/>
    <property type="project" value="UniProtKB-KW"/>
</dbReference>
<feature type="compositionally biased region" description="Polar residues" evidence="10">
    <location>
        <begin position="732"/>
        <end position="753"/>
    </location>
</feature>
<feature type="region of interest" description="Disordered" evidence="10">
    <location>
        <begin position="730"/>
        <end position="771"/>
    </location>
</feature>
<dbReference type="Proteomes" id="UP001367676">
    <property type="component" value="Unassembled WGS sequence"/>
</dbReference>
<dbReference type="GO" id="GO:0038060">
    <property type="term" value="P:nitric oxide-cGMP-mediated signaling"/>
    <property type="evidence" value="ECO:0007669"/>
    <property type="project" value="TreeGrafter"/>
</dbReference>
<dbReference type="PANTHER" id="PTHR45655">
    <property type="entry name" value="GUANYLATE CYCLASE SOLUBLE SUBUNIT BETA-2"/>
    <property type="match status" value="1"/>
</dbReference>
<keyword evidence="4" id="KW-0547">Nucleotide-binding</keyword>
<protein>
    <recommendedName>
        <fullName evidence="2">guanylate cyclase</fullName>
        <ecNumber evidence="2">4.6.1.2</ecNumber>
    </recommendedName>
</protein>
<dbReference type="GO" id="GO:0004383">
    <property type="term" value="F:guanylate cyclase activity"/>
    <property type="evidence" value="ECO:0007669"/>
    <property type="project" value="UniProtKB-EC"/>
</dbReference>
<dbReference type="SUPFAM" id="SSF55073">
    <property type="entry name" value="Nucleotide cyclase"/>
    <property type="match status" value="1"/>
</dbReference>
<comment type="subcellular location">
    <subcellularLocation>
        <location evidence="1">Cytoplasm</location>
    </subcellularLocation>
</comment>
<dbReference type="GO" id="GO:0008074">
    <property type="term" value="C:guanylate cyclase complex, soluble"/>
    <property type="evidence" value="ECO:0007669"/>
    <property type="project" value="TreeGrafter"/>
</dbReference>
<dbReference type="AlphaFoldDB" id="A0AAN9TKN2"/>
<dbReference type="InterPro" id="IPR024096">
    <property type="entry name" value="NO_sig/Golgi_transp_ligand-bd"/>
</dbReference>
<dbReference type="Pfam" id="PF07700">
    <property type="entry name" value="HNOB"/>
    <property type="match status" value="1"/>
</dbReference>
<feature type="compositionally biased region" description="Basic and acidic residues" evidence="10">
    <location>
        <begin position="754"/>
        <end position="769"/>
    </location>
</feature>
<keyword evidence="5" id="KW-0342">GTP-binding</keyword>
<dbReference type="EC" id="4.6.1.2" evidence="2"/>
<evidence type="ECO:0000256" key="7">
    <source>
        <dbReference type="ARBA" id="ARBA00023293"/>
    </source>
</evidence>
<keyword evidence="6 8" id="KW-0456">Lyase</keyword>
<dbReference type="InterPro" id="IPR029787">
    <property type="entry name" value="Nucleotide_cyclase"/>
</dbReference>
<dbReference type="CDD" id="cd07302">
    <property type="entry name" value="CHD"/>
    <property type="match status" value="1"/>
</dbReference>
<keyword evidence="9" id="KW-0175">Coiled coil</keyword>
<keyword evidence="13" id="KW-1185">Reference proteome</keyword>
<dbReference type="GO" id="GO:0070482">
    <property type="term" value="P:response to oxygen levels"/>
    <property type="evidence" value="ECO:0007669"/>
    <property type="project" value="TreeGrafter"/>
</dbReference>
<dbReference type="SMART" id="SM00044">
    <property type="entry name" value="CYCc"/>
    <property type="match status" value="1"/>
</dbReference>
<keyword evidence="7" id="KW-0141">cGMP biosynthesis</keyword>
<dbReference type="Gene3D" id="3.30.450.260">
    <property type="entry name" value="Haem NO binding associated domain"/>
    <property type="match status" value="1"/>
</dbReference>
<sequence length="802" mass="91799">MYGLLLENFSEYIKSVYGEDKWEEIRRKACVEQPSFSVHQVYSESLIPRLAKTAMEVLNVNEREFFDQLGVYFVGFVGQYGYDRVLSVLGRHMRDFLNGLDNLHEYLKFSYPRMRAPSFICENETREGLTLHYRSKRKGFVYYAMGQIREVARHFYNKEMTITLVREEIQFDAVHVTFDLKFDNRAFTQACISMTRDDKYLPISANVLFEIFPFCIVFSSDMVIRSVGNALMFILNDLVGKKINNWFDLVRPLIAFKFQNILNRTNNIFEIVTVEPVIRKRNSERSLTTIIMSDELESVEDDRKLRLKGQMIYMDNWRMMMYLATPVMPDLSALISTGLYINDLSMHDFSRDLMLAGTQQSVELKLALDQEQHKSKKLEESMRKLDEEMKRTDELLYQMIPKQVADRLRAGGNPIDTCELFDSVSILFSDIVTFTEICSRITPMEVVSMLNAMYSIFDKLTEKNEVYKVETIGDAYMVVSGAPDKENNHAEKVCDMALDMVEAITDLKDPSTGLHLKIRIGIHSGAVVAGIVGLKMPRYCLFGDSVNTASRMESTCESMKIHISQSTKDLISREYKVKERGEIQVKGKGKMKTYWLVNHENRLPVPRSKVNRSNGFLEDNIEPDNPLPLAILNSNKPTEDKEKDKRIYSPITFRDVRARFSISEMSVNHNLNKAKVGSKSSILPDPSLFNQNKTAPTSPVDIHSAPANKPALFLNQTVTVSSNVDKECVTAGKSTENNPHSSEMKTGSSLEKYNNSEKPENRTSFREDNEVTVSDSSLNVSHCCTKRGIHRSRTRKTSCCIC</sequence>
<dbReference type="PROSITE" id="PS00452">
    <property type="entry name" value="GUANYLATE_CYCLASE_1"/>
    <property type="match status" value="1"/>
</dbReference>
<evidence type="ECO:0000313" key="13">
    <source>
        <dbReference type="Proteomes" id="UP001367676"/>
    </source>
</evidence>
<dbReference type="InterPro" id="IPR011645">
    <property type="entry name" value="HNOB_dom_associated"/>
</dbReference>
<dbReference type="Gene3D" id="6.10.250.780">
    <property type="match status" value="1"/>
</dbReference>
<keyword evidence="3" id="KW-0963">Cytoplasm</keyword>
<proteinExistence type="inferred from homology"/>
<dbReference type="PROSITE" id="PS50125">
    <property type="entry name" value="GUANYLATE_CYCLASE_2"/>
    <property type="match status" value="1"/>
</dbReference>
<dbReference type="SUPFAM" id="SSF111126">
    <property type="entry name" value="Ligand-binding domain in the NO signalling and Golgi transport"/>
    <property type="match status" value="1"/>
</dbReference>
<evidence type="ECO:0000256" key="6">
    <source>
        <dbReference type="ARBA" id="ARBA00023239"/>
    </source>
</evidence>
<dbReference type="Gene3D" id="3.90.1520.10">
    <property type="entry name" value="H-NOX domain"/>
    <property type="match status" value="1"/>
</dbReference>
<dbReference type="Pfam" id="PF00211">
    <property type="entry name" value="Guanylate_cyc"/>
    <property type="match status" value="1"/>
</dbReference>
<evidence type="ECO:0000259" key="11">
    <source>
        <dbReference type="PROSITE" id="PS50125"/>
    </source>
</evidence>
<dbReference type="FunFam" id="3.30.70.1230:FF:000015">
    <property type="entry name" value="Guanylate cyclase"/>
    <property type="match status" value="1"/>
</dbReference>
<dbReference type="Pfam" id="PF07701">
    <property type="entry name" value="HNOBA"/>
    <property type="match status" value="1"/>
</dbReference>
<evidence type="ECO:0000256" key="3">
    <source>
        <dbReference type="ARBA" id="ARBA00022490"/>
    </source>
</evidence>
<organism evidence="12 13">
    <name type="scientific">Parthenolecanium corni</name>
    <dbReference type="NCBI Taxonomy" id="536013"/>
    <lineage>
        <taxon>Eukaryota</taxon>
        <taxon>Metazoa</taxon>
        <taxon>Ecdysozoa</taxon>
        <taxon>Arthropoda</taxon>
        <taxon>Hexapoda</taxon>
        <taxon>Insecta</taxon>
        <taxon>Pterygota</taxon>
        <taxon>Neoptera</taxon>
        <taxon>Paraneoptera</taxon>
        <taxon>Hemiptera</taxon>
        <taxon>Sternorrhyncha</taxon>
        <taxon>Coccoidea</taxon>
        <taxon>Coccidae</taxon>
        <taxon>Parthenolecanium</taxon>
    </lineage>
</organism>
<dbReference type="GO" id="GO:0020037">
    <property type="term" value="F:heme binding"/>
    <property type="evidence" value="ECO:0007669"/>
    <property type="project" value="InterPro"/>
</dbReference>
<dbReference type="GO" id="GO:0019826">
    <property type="term" value="F:oxygen sensor activity"/>
    <property type="evidence" value="ECO:0007669"/>
    <property type="project" value="TreeGrafter"/>
</dbReference>
<dbReference type="InterPro" id="IPR011644">
    <property type="entry name" value="Heme_NO-bd"/>
</dbReference>
<evidence type="ECO:0000256" key="8">
    <source>
        <dbReference type="RuleBase" id="RU000405"/>
    </source>
</evidence>
<evidence type="ECO:0000256" key="4">
    <source>
        <dbReference type="ARBA" id="ARBA00022741"/>
    </source>
</evidence>
<gene>
    <name evidence="12" type="ORF">V9T40_008311</name>
</gene>
<dbReference type="EMBL" id="JBBCAQ010000010">
    <property type="protein sequence ID" value="KAK7600870.1"/>
    <property type="molecule type" value="Genomic_DNA"/>
</dbReference>
<evidence type="ECO:0000313" key="12">
    <source>
        <dbReference type="EMBL" id="KAK7600870.1"/>
    </source>
</evidence>
<feature type="coiled-coil region" evidence="9">
    <location>
        <begin position="368"/>
        <end position="395"/>
    </location>
</feature>
<evidence type="ECO:0000256" key="2">
    <source>
        <dbReference type="ARBA" id="ARBA00012202"/>
    </source>
</evidence>
<dbReference type="InterPro" id="IPR038158">
    <property type="entry name" value="H-NOX_domain_sf"/>
</dbReference>
<dbReference type="Gene3D" id="3.30.70.1230">
    <property type="entry name" value="Nucleotide cyclase"/>
    <property type="match status" value="1"/>
</dbReference>
<comment type="similarity">
    <text evidence="8">Belongs to the adenylyl cyclase class-4/guanylyl cyclase family.</text>
</comment>
<dbReference type="InterPro" id="IPR042463">
    <property type="entry name" value="HNOB_dom_associated_sf"/>
</dbReference>